<keyword evidence="3" id="KW-1185">Reference proteome</keyword>
<accession>A0A9Q6LPP0</accession>
<dbReference type="InterPro" id="IPR054075">
    <property type="entry name" value="Gp53-like_C"/>
</dbReference>
<dbReference type="EMBL" id="CP038912">
    <property type="protein sequence ID" value="QGO07860.1"/>
    <property type="molecule type" value="Genomic_DNA"/>
</dbReference>
<keyword evidence="2" id="KW-0614">Plasmid</keyword>
<geneLocation type="plasmid" evidence="2 3">
    <name>unnamed4</name>
</geneLocation>
<sequence length="379" mass="42181">MQDFKINEVIGTSSPAVSREKIVNSILANQSNFAGDNPPSNPVACMFWADTQNAILWQRSLDNTDWINKGPIDSVLATDENAQSYAGGPNLYLNSTFRDWDDERTLPRYFYTYYNSSALSSEFERIAPSPSAAEDSDEYQAYELLKLVGSDINRIGYDCRVLKVTLQAGSGSFSLNQRAFVAAHSYVTSGCLIHVKTAGTADVRFKDDPWPLTEKVLSSEDFNKNINFYNHSKTSGPGGDLGFNIFVANPSETTVLYIALPWLCIGYGNYWRDNPINIISHTKRKILSEDSGYSMSLNGVWSQWNTITQTYTDENVFTVNFPIAFPIACTNVVITALDPDQLSSNDMIPKLCSRSRSSFQMMFSPGLQAAGFSYFATGY</sequence>
<organism evidence="2 3">
    <name type="scientific">Piscirickettsia salmonis</name>
    <dbReference type="NCBI Taxonomy" id="1238"/>
    <lineage>
        <taxon>Bacteria</taxon>
        <taxon>Pseudomonadati</taxon>
        <taxon>Pseudomonadota</taxon>
        <taxon>Gammaproteobacteria</taxon>
        <taxon>Thiotrichales</taxon>
        <taxon>Piscirickettsiaceae</taxon>
        <taxon>Piscirickettsia</taxon>
    </lineage>
</organism>
<dbReference type="Gene3D" id="2.60.40.3940">
    <property type="match status" value="1"/>
</dbReference>
<name>A0A9Q6LPP0_PISSA</name>
<gene>
    <name evidence="2" type="ORF">Psal009_03819</name>
</gene>
<feature type="domain" description="Putative tail fiber protein gp53-like C-terminal" evidence="1">
    <location>
        <begin position="298"/>
        <end position="379"/>
    </location>
</feature>
<protein>
    <recommendedName>
        <fullName evidence="1">Putative tail fiber protein gp53-like C-terminal domain-containing protein</fullName>
    </recommendedName>
</protein>
<evidence type="ECO:0000313" key="2">
    <source>
        <dbReference type="EMBL" id="QGO07860.1"/>
    </source>
</evidence>
<dbReference type="RefSeq" id="WP_075275193.1">
    <property type="nucleotide sequence ID" value="NZ_CP013780.1"/>
</dbReference>
<dbReference type="Proteomes" id="UP000422232">
    <property type="component" value="Plasmid unnamed4"/>
</dbReference>
<dbReference type="AlphaFoldDB" id="A0A9Q6LPP0"/>
<proteinExistence type="predicted"/>
<reference evidence="2 3" key="1">
    <citation type="submission" date="2019-04" db="EMBL/GenBank/DDBJ databases">
        <title>Complete genome sequencing of Piscirickettsia salmonis strain Psal-009.</title>
        <authorList>
            <person name="Schober I."/>
            <person name="Bunk B."/>
            <person name="Sproer C."/>
            <person name="Carril G.P."/>
            <person name="Riedel T."/>
            <person name="Flores-Herrera P.A."/>
            <person name="Nourdin-Galindo G."/>
            <person name="Marshall S.H."/>
            <person name="Overmann J."/>
        </authorList>
    </citation>
    <scope>NUCLEOTIDE SEQUENCE [LARGE SCALE GENOMIC DNA]</scope>
    <source>
        <strain evidence="2 3">Psal-009</strain>
        <plasmid evidence="2 3">unnamed4</plasmid>
    </source>
</reference>
<dbReference type="Pfam" id="PF21882">
    <property type="entry name" value="Gp53-like_C"/>
    <property type="match status" value="1"/>
</dbReference>
<evidence type="ECO:0000259" key="1">
    <source>
        <dbReference type="Pfam" id="PF21882"/>
    </source>
</evidence>
<evidence type="ECO:0000313" key="3">
    <source>
        <dbReference type="Proteomes" id="UP000422232"/>
    </source>
</evidence>